<gene>
    <name evidence="1" type="ORF">FHQ07_06560</name>
</gene>
<proteinExistence type="predicted"/>
<evidence type="ECO:0000313" key="1">
    <source>
        <dbReference type="EMBL" id="QDA57000.1"/>
    </source>
</evidence>
<dbReference type="EMBL" id="CP040871">
    <property type="protein sequence ID" value="QDA57000.1"/>
    <property type="molecule type" value="Genomic_DNA"/>
</dbReference>
<evidence type="ECO:0000313" key="2">
    <source>
        <dbReference type="Proteomes" id="UP000308149"/>
    </source>
</evidence>
<sequence>MAIQIQLRELLFNAFEDLQRSEENDMLAESLTKASSFAPPTQSSRISVITADSPLTRAFLLMCLLEASALKRNRKTLVITAGRNAPSQLGHGLLSMTIPDASFRAGTLAVGDWSKISAHIQLIRAADVSIIIRGRRRTTTFITQVEEALRSTGADVLIIDQPRLCFPRLKSRMETGRTELPASIVALSKMQPLQIIALDT</sequence>
<dbReference type="Proteomes" id="UP000308149">
    <property type="component" value="Chromosome"/>
</dbReference>
<dbReference type="KEGG" id="thes:FHQ07_06560"/>
<dbReference type="InterPro" id="IPR027417">
    <property type="entry name" value="P-loop_NTPase"/>
</dbReference>
<accession>A0A5B7ZPM4</accession>
<name>A0A5B7ZPM4_9GAMM</name>
<dbReference type="RefSeq" id="WP_139716052.1">
    <property type="nucleotide sequence ID" value="NZ_CP040871.1"/>
</dbReference>
<organism evidence="1 2">
    <name type="scientific">Thermomonas aquatica</name>
    <dbReference type="NCBI Taxonomy" id="2202149"/>
    <lineage>
        <taxon>Bacteria</taxon>
        <taxon>Pseudomonadati</taxon>
        <taxon>Pseudomonadota</taxon>
        <taxon>Gammaproteobacteria</taxon>
        <taxon>Lysobacterales</taxon>
        <taxon>Lysobacteraceae</taxon>
        <taxon>Thermomonas</taxon>
    </lineage>
</organism>
<reference evidence="1 2" key="1">
    <citation type="submission" date="2019-06" db="EMBL/GenBank/DDBJ databases">
        <title>Thermomonas aquatica sp. nov., isolated from an industrial wastewater treatment plant.</title>
        <authorList>
            <person name="Jeon J.H."/>
            <person name="Park D.-S."/>
        </authorList>
    </citation>
    <scope>NUCLEOTIDE SEQUENCE [LARGE SCALE GENOMIC DNA]</scope>
    <source>
        <strain evidence="1 2">SY21</strain>
    </source>
</reference>
<dbReference type="Gene3D" id="3.40.50.300">
    <property type="entry name" value="P-loop containing nucleotide triphosphate hydrolases"/>
    <property type="match status" value="1"/>
</dbReference>
<protein>
    <submittedName>
        <fullName evidence="1">Uncharacterized protein</fullName>
    </submittedName>
</protein>
<dbReference type="AlphaFoldDB" id="A0A5B7ZPM4"/>
<keyword evidence="2" id="KW-1185">Reference proteome</keyword>
<dbReference type="OrthoDB" id="9773982at2"/>